<keyword evidence="1" id="KW-0472">Membrane</keyword>
<proteinExistence type="predicted"/>
<evidence type="ECO:0000256" key="1">
    <source>
        <dbReference type="SAM" id="Phobius"/>
    </source>
</evidence>
<evidence type="ECO:0000313" key="2">
    <source>
        <dbReference type="EMBL" id="MDN3707164.1"/>
    </source>
</evidence>
<dbReference type="EMBL" id="JAUFQU010000001">
    <property type="protein sequence ID" value="MDN3707164.1"/>
    <property type="molecule type" value="Genomic_DNA"/>
</dbReference>
<keyword evidence="3" id="KW-1185">Reference proteome</keyword>
<feature type="transmembrane region" description="Helical" evidence="1">
    <location>
        <begin position="6"/>
        <end position="27"/>
    </location>
</feature>
<sequence length="59" mass="7010">MPDNEYASSHAIGVSIPTYCLVVLKITSFQYRDLKQKHFKHFNIFYLQIERSDLLYTIL</sequence>
<dbReference type="Proteomes" id="UP001242368">
    <property type="component" value="Unassembled WGS sequence"/>
</dbReference>
<dbReference type="RefSeq" id="WP_290363192.1">
    <property type="nucleotide sequence ID" value="NZ_JAUFQU010000001.1"/>
</dbReference>
<keyword evidence="1" id="KW-1133">Transmembrane helix</keyword>
<comment type="caution">
    <text evidence="2">The sequence shown here is derived from an EMBL/GenBank/DDBJ whole genome shotgun (WGS) entry which is preliminary data.</text>
</comment>
<gene>
    <name evidence="2" type="ORF">QW060_08450</name>
</gene>
<accession>A0ABT8CRM2</accession>
<organism evidence="2 3">
    <name type="scientific">Paenimyroides ceti</name>
    <dbReference type="NCBI Taxonomy" id="395087"/>
    <lineage>
        <taxon>Bacteria</taxon>
        <taxon>Pseudomonadati</taxon>
        <taxon>Bacteroidota</taxon>
        <taxon>Flavobacteriia</taxon>
        <taxon>Flavobacteriales</taxon>
        <taxon>Flavobacteriaceae</taxon>
        <taxon>Paenimyroides</taxon>
    </lineage>
</organism>
<evidence type="ECO:0000313" key="3">
    <source>
        <dbReference type="Proteomes" id="UP001242368"/>
    </source>
</evidence>
<protein>
    <submittedName>
        <fullName evidence="2">Uncharacterized protein</fullName>
    </submittedName>
</protein>
<keyword evidence="1" id="KW-0812">Transmembrane</keyword>
<name>A0ABT8CRM2_9FLAO</name>
<reference evidence="3" key="1">
    <citation type="journal article" date="2019" name="Int. J. Syst. Evol. Microbiol.">
        <title>The Global Catalogue of Microorganisms (GCM) 10K type strain sequencing project: providing services to taxonomists for standard genome sequencing and annotation.</title>
        <authorList>
            <consortium name="The Broad Institute Genomics Platform"/>
            <consortium name="The Broad Institute Genome Sequencing Center for Infectious Disease"/>
            <person name="Wu L."/>
            <person name="Ma J."/>
        </authorList>
    </citation>
    <scope>NUCLEOTIDE SEQUENCE [LARGE SCALE GENOMIC DNA]</scope>
    <source>
        <strain evidence="3">CECT 7184</strain>
    </source>
</reference>